<dbReference type="Pfam" id="PF13532">
    <property type="entry name" value="2OG-FeII_Oxy_2"/>
    <property type="match status" value="1"/>
</dbReference>
<organism evidence="7 8">
    <name type="scientific">Symbiodinium microadriaticum</name>
    <name type="common">Dinoflagellate</name>
    <name type="synonym">Zooxanthella microadriatica</name>
    <dbReference type="NCBI Taxonomy" id="2951"/>
    <lineage>
        <taxon>Eukaryota</taxon>
        <taxon>Sar</taxon>
        <taxon>Alveolata</taxon>
        <taxon>Dinophyceae</taxon>
        <taxon>Suessiales</taxon>
        <taxon>Symbiodiniaceae</taxon>
        <taxon>Symbiodinium</taxon>
    </lineage>
</organism>
<feature type="binding site" evidence="5">
    <location>
        <position position="203"/>
    </location>
    <ligand>
        <name>Fe cation</name>
        <dbReference type="ChEBI" id="CHEBI:24875"/>
        <note>catalytic</note>
    </ligand>
</feature>
<dbReference type="InterPro" id="IPR005123">
    <property type="entry name" value="Oxoglu/Fe-dep_dioxygenase_dom"/>
</dbReference>
<dbReference type="InterPro" id="IPR056601">
    <property type="entry name" value="Galaxin_dom"/>
</dbReference>
<evidence type="ECO:0000259" key="6">
    <source>
        <dbReference type="PROSITE" id="PS51471"/>
    </source>
</evidence>
<evidence type="ECO:0000256" key="3">
    <source>
        <dbReference type="ARBA" id="ARBA00023002"/>
    </source>
</evidence>
<dbReference type="GO" id="GO:0035515">
    <property type="term" value="F:oxidative RNA demethylase activity"/>
    <property type="evidence" value="ECO:0007669"/>
    <property type="project" value="TreeGrafter"/>
</dbReference>
<evidence type="ECO:0000256" key="2">
    <source>
        <dbReference type="ARBA" id="ARBA00022964"/>
    </source>
</evidence>
<dbReference type="EMBL" id="LSRX01000735">
    <property type="protein sequence ID" value="OLP89960.1"/>
    <property type="molecule type" value="Genomic_DNA"/>
</dbReference>
<evidence type="ECO:0000256" key="4">
    <source>
        <dbReference type="ARBA" id="ARBA00023004"/>
    </source>
</evidence>
<dbReference type="InterPro" id="IPR004574">
    <property type="entry name" value="Alkb"/>
</dbReference>
<feature type="domain" description="Fe2OG dioxygenase" evidence="6">
    <location>
        <begin position="179"/>
        <end position="286"/>
    </location>
</feature>
<comment type="cofactor">
    <cofactor evidence="5">
        <name>Fe(2+)</name>
        <dbReference type="ChEBI" id="CHEBI:29033"/>
    </cofactor>
    <text evidence="5">Binds 1 Fe(2+) ion per subunit.</text>
</comment>
<gene>
    <name evidence="7" type="primary">abh1</name>
    <name evidence="7" type="ORF">AK812_SmicGene28527</name>
</gene>
<evidence type="ECO:0000256" key="1">
    <source>
        <dbReference type="ARBA" id="ARBA00022723"/>
    </source>
</evidence>
<reference evidence="7 8" key="1">
    <citation type="submission" date="2016-02" db="EMBL/GenBank/DDBJ databases">
        <title>Genome analysis of coral dinoflagellate symbionts highlights evolutionary adaptations to a symbiotic lifestyle.</title>
        <authorList>
            <person name="Aranda M."/>
            <person name="Li Y."/>
            <person name="Liew Y.J."/>
            <person name="Baumgarten S."/>
            <person name="Simakov O."/>
            <person name="Wilson M."/>
            <person name="Piel J."/>
            <person name="Ashoor H."/>
            <person name="Bougouffa S."/>
            <person name="Bajic V.B."/>
            <person name="Ryu T."/>
            <person name="Ravasi T."/>
            <person name="Bayer T."/>
            <person name="Micklem G."/>
            <person name="Kim H."/>
            <person name="Bhak J."/>
            <person name="Lajeunesse T.C."/>
            <person name="Voolstra C.R."/>
        </authorList>
    </citation>
    <scope>NUCLEOTIDE SEQUENCE [LARGE SCALE GENOMIC DNA]</scope>
    <source>
        <strain evidence="7 8">CCMP2467</strain>
    </source>
</reference>
<sequence length="979" mass="109029">MASNGYRQPEHDDERQEDLYHRVESKWRAVRDYESLLRAPLSEEDWVQELLVDPEADARCVRVEGDRDAYRLTGPVDDDVFLFPAALGLHQQARLLTCLMEDWAPPPNRSNLWPVESEEKASSVVERLRWVTLGQHYDWSTRTYLDRADTEKLPQELVECAKEATRQLAEAGEGSGDCDFQAAICNFYHAARRPSDRLGGHRDDVEPDTSSPLVTVSLGLPCIFLLGKGSRAARPVPLLLRAGSLLVLAGAARQAYHGVPTVLVPPKLQLRGRGPRKQPETPAATPLETLRALLGSMFAALLWLPALLVASADHAEEAGATNLVQRRVQARFAEAVSAKRRLGDGKPWDVFDFVGAVHHKSGVSLLHKIWFYLFQGVLGARDDNMGVIMTPCYDKCRNTEAPIRWIVDTMSPELVGRQRASAKEKGKGLRVAGLVRDPVSMAVSAYCYHASGQEPFNVAFLPPGWPEVSLQNMSLEEGVAFVAERMLPYVVNMTDLFEDLADGMVFLHFETATSSSESFDKAVKELLDGLVGDLISNDEMEQALEAAKWADLQRHPEGADGHSSDPGCEAKVQDAFPSVVHEDILAVYRSLQKRLGYTVLQMTGWLEALATCYIAFAWVYRPWEREPESLAEWETIPEAIQHLLTKARVSFSIRSVTTARAEMEREAAFAKMVRAAVFLVLRLVASADHWFELGERQDDQGLSLLQSRSRQMPSETLDWEIADEPPSTNVCNGTSYNQSEEDCCAGMLYNLTTEGCCANQTIYAFDLRGCCNDKHVYVYGEEPCVNVPPSELVADFDCMADWPPTSYSDYWRLYCSAENHKAWAMTKSCKVGWVSVQQAGLEEAEAQALETCNKRAGIFDKETCRVFDRDGSECRRQRCGDEIYDASLKACCGGSIIDRVTEGCCGDVVYNTQTEGCCKGRAYPKDSYSCCGEQVLYDSRLDGCCLEDGPEVYRLGKQNCCRHPKGVCSIKPGQYSCCL</sequence>
<keyword evidence="8" id="KW-1185">Reference proteome</keyword>
<evidence type="ECO:0000313" key="7">
    <source>
        <dbReference type="EMBL" id="OLP89960.1"/>
    </source>
</evidence>
<dbReference type="Gene3D" id="2.60.120.590">
    <property type="entry name" value="Alpha-ketoglutarate-dependent dioxygenase AlkB-like"/>
    <property type="match status" value="1"/>
</dbReference>
<dbReference type="SUPFAM" id="SSF51197">
    <property type="entry name" value="Clavaminate synthase-like"/>
    <property type="match status" value="1"/>
</dbReference>
<dbReference type="OrthoDB" id="419529at2759"/>
<keyword evidence="1 5" id="KW-0479">Metal-binding</keyword>
<dbReference type="AlphaFoldDB" id="A0A1Q9D454"/>
<keyword evidence="4 5" id="KW-0408">Iron</keyword>
<dbReference type="GO" id="GO:0005737">
    <property type="term" value="C:cytoplasm"/>
    <property type="evidence" value="ECO:0007669"/>
    <property type="project" value="TreeGrafter"/>
</dbReference>
<dbReference type="Proteomes" id="UP000186817">
    <property type="component" value="Unassembled WGS sequence"/>
</dbReference>
<keyword evidence="3" id="KW-0560">Oxidoreductase</keyword>
<dbReference type="Pfam" id="PF24748">
    <property type="entry name" value="Galaxin_repeat"/>
    <property type="match status" value="1"/>
</dbReference>
<dbReference type="GO" id="GO:0035516">
    <property type="term" value="F:broad specificity oxidative DNA demethylase activity"/>
    <property type="evidence" value="ECO:0007669"/>
    <property type="project" value="TreeGrafter"/>
</dbReference>
<evidence type="ECO:0000313" key="8">
    <source>
        <dbReference type="Proteomes" id="UP000186817"/>
    </source>
</evidence>
<dbReference type="PROSITE" id="PS51471">
    <property type="entry name" value="FE2OG_OXY"/>
    <property type="match status" value="1"/>
</dbReference>
<dbReference type="InterPro" id="IPR027450">
    <property type="entry name" value="AlkB-like"/>
</dbReference>
<accession>A0A1Q9D454</accession>
<protein>
    <submittedName>
        <fullName evidence="7">Alpha-ketoglutarate-dependent dioxygenase abh1</fullName>
    </submittedName>
</protein>
<dbReference type="InterPro" id="IPR037151">
    <property type="entry name" value="AlkB-like_sf"/>
</dbReference>
<dbReference type="GO" id="GO:0008198">
    <property type="term" value="F:ferrous iron binding"/>
    <property type="evidence" value="ECO:0007669"/>
    <property type="project" value="TreeGrafter"/>
</dbReference>
<proteinExistence type="predicted"/>
<feature type="binding site" evidence="5">
    <location>
        <position position="201"/>
    </location>
    <ligand>
        <name>Fe cation</name>
        <dbReference type="ChEBI" id="CHEBI:24875"/>
        <note>catalytic</note>
    </ligand>
</feature>
<feature type="binding site" evidence="5">
    <location>
        <position position="257"/>
    </location>
    <ligand>
        <name>Fe cation</name>
        <dbReference type="ChEBI" id="CHEBI:24875"/>
        <note>catalytic</note>
    </ligand>
</feature>
<dbReference type="PANTHER" id="PTHR16557">
    <property type="entry name" value="ALKYLATED DNA REPAIR PROTEIN ALKB-RELATED"/>
    <property type="match status" value="1"/>
</dbReference>
<keyword evidence="2 7" id="KW-0223">Dioxygenase</keyword>
<dbReference type="GO" id="GO:0035513">
    <property type="term" value="P:oxidative RNA demethylation"/>
    <property type="evidence" value="ECO:0007669"/>
    <property type="project" value="TreeGrafter"/>
</dbReference>
<evidence type="ECO:0000256" key="5">
    <source>
        <dbReference type="PIRSR" id="PIRSR604574-2"/>
    </source>
</evidence>
<dbReference type="PANTHER" id="PTHR16557:SF11">
    <property type="entry name" value="ALPHA-KETOGLUTARATE-DEPENDENT DIOXYGENASE ALKB"/>
    <property type="match status" value="1"/>
</dbReference>
<name>A0A1Q9D454_SYMMI</name>
<comment type="caution">
    <text evidence="7">The sequence shown here is derived from an EMBL/GenBank/DDBJ whole genome shotgun (WGS) entry which is preliminary data.</text>
</comment>